<evidence type="ECO:0000313" key="2">
    <source>
        <dbReference type="Proteomes" id="UP001055879"/>
    </source>
</evidence>
<organism evidence="1 2">
    <name type="scientific">Arctium lappa</name>
    <name type="common">Greater burdock</name>
    <name type="synonym">Lappa major</name>
    <dbReference type="NCBI Taxonomy" id="4217"/>
    <lineage>
        <taxon>Eukaryota</taxon>
        <taxon>Viridiplantae</taxon>
        <taxon>Streptophyta</taxon>
        <taxon>Embryophyta</taxon>
        <taxon>Tracheophyta</taxon>
        <taxon>Spermatophyta</taxon>
        <taxon>Magnoliopsida</taxon>
        <taxon>eudicotyledons</taxon>
        <taxon>Gunneridae</taxon>
        <taxon>Pentapetalae</taxon>
        <taxon>asterids</taxon>
        <taxon>campanulids</taxon>
        <taxon>Asterales</taxon>
        <taxon>Asteraceae</taxon>
        <taxon>Carduoideae</taxon>
        <taxon>Cardueae</taxon>
        <taxon>Arctiinae</taxon>
        <taxon>Arctium</taxon>
    </lineage>
</organism>
<sequence>MDDNIGNRREDYRSFSSQWHHHVNLNLIKSLLPFFTLTQSNSQSQSHSHRPPTPSPPSTPPQYPPTHPHAIATLHPSLITFRSNSPAESWNQSPISTNMAPLHLPKVLFLLLLFTLSFVSSSATLQPSSIQLVGTRHLLLENKDSDGVQIKKKLVTTSDALNTTLSSTKNKNNTKLIKPTTTVTVNKNSTKINKLLQEKTILKLKLNSTSKPSNSTKPISKSSNSTKTISKSSNSTKPISKSSNSTKPTSLLSQKSTDPAKKNKPTIVKKEVKKSTKPVGGLTYREDDDEDDFVSEFKDLPSRFQETLLPDLEVLSTTSKAYLNKANKQISKGFNPIVGKKYAPMVASIISFAFILIPFLLVSLIFNRIKAYFSLQKLVIFIQIYLSIYFSILSLSSIVTGLEPLKFFYATSQSTYICIQLLQTLAYVLYLLVLLMYLVLVFSTESAMASKLLGLGQTFVGFAVGLHYYMTVFHRAVLRQPPKTSWKVHAVYATCFLLICLLGTAERRKKAYVVDGTEEGKKS</sequence>
<name>A0ACB8XMC7_ARCLA</name>
<comment type="caution">
    <text evidence="1">The sequence shown here is derived from an EMBL/GenBank/DDBJ whole genome shotgun (WGS) entry which is preliminary data.</text>
</comment>
<proteinExistence type="predicted"/>
<accession>A0ACB8XMC7</accession>
<reference evidence="2" key="1">
    <citation type="journal article" date="2022" name="Mol. Ecol. Resour.">
        <title>The genomes of chicory, endive, great burdock and yacon provide insights into Asteraceae palaeo-polyploidization history and plant inulin production.</title>
        <authorList>
            <person name="Fan W."/>
            <person name="Wang S."/>
            <person name="Wang H."/>
            <person name="Wang A."/>
            <person name="Jiang F."/>
            <person name="Liu H."/>
            <person name="Zhao H."/>
            <person name="Xu D."/>
            <person name="Zhang Y."/>
        </authorList>
    </citation>
    <scope>NUCLEOTIDE SEQUENCE [LARGE SCALE GENOMIC DNA]</scope>
    <source>
        <strain evidence="2">cv. Niubang</strain>
    </source>
</reference>
<evidence type="ECO:0000313" key="1">
    <source>
        <dbReference type="EMBL" id="KAI3669238.1"/>
    </source>
</evidence>
<protein>
    <submittedName>
        <fullName evidence="1">Uncharacterized protein</fullName>
    </submittedName>
</protein>
<keyword evidence="2" id="KW-1185">Reference proteome</keyword>
<dbReference type="EMBL" id="CM042062">
    <property type="protein sequence ID" value="KAI3669238.1"/>
    <property type="molecule type" value="Genomic_DNA"/>
</dbReference>
<reference evidence="1 2" key="2">
    <citation type="journal article" date="2022" name="Mol. Ecol. Resour.">
        <title>The genomes of chicory, endive, great burdock and yacon provide insights into Asteraceae paleo-polyploidization history and plant inulin production.</title>
        <authorList>
            <person name="Fan W."/>
            <person name="Wang S."/>
            <person name="Wang H."/>
            <person name="Wang A."/>
            <person name="Jiang F."/>
            <person name="Liu H."/>
            <person name="Zhao H."/>
            <person name="Xu D."/>
            <person name="Zhang Y."/>
        </authorList>
    </citation>
    <scope>NUCLEOTIDE SEQUENCE [LARGE SCALE GENOMIC DNA]</scope>
    <source>
        <strain evidence="2">cv. Niubang</strain>
    </source>
</reference>
<gene>
    <name evidence="1" type="ORF">L6452_40465</name>
</gene>
<dbReference type="Proteomes" id="UP001055879">
    <property type="component" value="Linkage Group LG16"/>
</dbReference>